<evidence type="ECO:0000313" key="2">
    <source>
        <dbReference type="Proteomes" id="UP000005237"/>
    </source>
</evidence>
<protein>
    <submittedName>
        <fullName evidence="1">Uncharacterized protein</fullName>
    </submittedName>
</protein>
<sequence>MLKIYNTIVNLSNKVPQFQIQAQNTSEITGDRCDRLELFGLHGKATCGYIAWFDDDGHIVNSWYKTR</sequence>
<name>A0A8R1EWT1_CAEJA</name>
<proteinExistence type="predicted"/>
<accession>A0A8R1EWT1</accession>
<organism evidence="1 2">
    <name type="scientific">Caenorhabditis japonica</name>
    <dbReference type="NCBI Taxonomy" id="281687"/>
    <lineage>
        <taxon>Eukaryota</taxon>
        <taxon>Metazoa</taxon>
        <taxon>Ecdysozoa</taxon>
        <taxon>Nematoda</taxon>
        <taxon>Chromadorea</taxon>
        <taxon>Rhabditida</taxon>
        <taxon>Rhabditina</taxon>
        <taxon>Rhabditomorpha</taxon>
        <taxon>Rhabditoidea</taxon>
        <taxon>Rhabditidae</taxon>
        <taxon>Peloderinae</taxon>
        <taxon>Caenorhabditis</taxon>
    </lineage>
</organism>
<reference evidence="1" key="2">
    <citation type="submission" date="2022-06" db="UniProtKB">
        <authorList>
            <consortium name="EnsemblMetazoa"/>
        </authorList>
    </citation>
    <scope>IDENTIFICATION</scope>
    <source>
        <strain evidence="1">DF5081</strain>
    </source>
</reference>
<dbReference type="EnsemblMetazoa" id="CJA42307.1">
    <property type="protein sequence ID" value="CJA42307.1"/>
    <property type="gene ID" value="WBGene00218155"/>
</dbReference>
<dbReference type="Proteomes" id="UP000005237">
    <property type="component" value="Unassembled WGS sequence"/>
</dbReference>
<evidence type="ECO:0000313" key="1">
    <source>
        <dbReference type="EnsemblMetazoa" id="CJA42307.1"/>
    </source>
</evidence>
<dbReference type="AlphaFoldDB" id="A0A8R1EWT1"/>
<keyword evidence="2" id="KW-1185">Reference proteome</keyword>
<reference evidence="2" key="1">
    <citation type="submission" date="2010-08" db="EMBL/GenBank/DDBJ databases">
        <authorList>
            <consortium name="Caenorhabditis japonica Sequencing Consortium"/>
            <person name="Wilson R.K."/>
        </authorList>
    </citation>
    <scope>NUCLEOTIDE SEQUENCE [LARGE SCALE GENOMIC DNA]</scope>
    <source>
        <strain evidence="2">DF5081</strain>
    </source>
</reference>